<dbReference type="KEGG" id="spha:D3Y57_11745"/>
<proteinExistence type="predicted"/>
<keyword evidence="1" id="KW-0175">Coiled coil</keyword>
<dbReference type="Proteomes" id="UP000276254">
    <property type="component" value="Chromosome"/>
</dbReference>
<keyword evidence="5" id="KW-1185">Reference proteome</keyword>
<dbReference type="Gene3D" id="1.25.40.10">
    <property type="entry name" value="Tetratricopeptide repeat domain"/>
    <property type="match status" value="1"/>
</dbReference>
<dbReference type="InterPro" id="IPR011990">
    <property type="entry name" value="TPR-like_helical_dom_sf"/>
</dbReference>
<evidence type="ECO:0000256" key="3">
    <source>
        <dbReference type="SAM" id="SignalP"/>
    </source>
</evidence>
<feature type="compositionally biased region" description="Low complexity" evidence="2">
    <location>
        <begin position="133"/>
        <end position="144"/>
    </location>
</feature>
<evidence type="ECO:0000256" key="1">
    <source>
        <dbReference type="SAM" id="Coils"/>
    </source>
</evidence>
<accession>A0A494TL34</accession>
<dbReference type="EMBL" id="CP032829">
    <property type="protein sequence ID" value="AYJ86521.1"/>
    <property type="molecule type" value="Genomic_DNA"/>
</dbReference>
<evidence type="ECO:0000313" key="4">
    <source>
        <dbReference type="EMBL" id="AYJ86521.1"/>
    </source>
</evidence>
<keyword evidence="3" id="KW-0732">Signal</keyword>
<dbReference type="RefSeq" id="WP_121153146.1">
    <property type="nucleotide sequence ID" value="NZ_CP032829.1"/>
</dbReference>
<feature type="region of interest" description="Disordered" evidence="2">
    <location>
        <begin position="133"/>
        <end position="160"/>
    </location>
</feature>
<organism evidence="4 5">
    <name type="scientific">Sphingomonas paeninsulae</name>
    <dbReference type="NCBI Taxonomy" id="2319844"/>
    <lineage>
        <taxon>Bacteria</taxon>
        <taxon>Pseudomonadati</taxon>
        <taxon>Pseudomonadota</taxon>
        <taxon>Alphaproteobacteria</taxon>
        <taxon>Sphingomonadales</taxon>
        <taxon>Sphingomonadaceae</taxon>
        <taxon>Sphingomonas</taxon>
    </lineage>
</organism>
<feature type="coiled-coil region" evidence="1">
    <location>
        <begin position="83"/>
        <end position="131"/>
    </location>
</feature>
<feature type="chain" id="PRO_5019780582" description="TolA-binding protein" evidence="3">
    <location>
        <begin position="22"/>
        <end position="318"/>
    </location>
</feature>
<dbReference type="OrthoDB" id="7390214at2"/>
<reference evidence="4 5" key="1">
    <citation type="submission" date="2018-09" db="EMBL/GenBank/DDBJ databases">
        <title>Sphingomonas peninsula sp. nov., isolated from fildes peninsula, Antarctic soil.</title>
        <authorList>
            <person name="Yingchao G."/>
        </authorList>
    </citation>
    <scope>NUCLEOTIDE SEQUENCE [LARGE SCALE GENOMIC DNA]</scope>
    <source>
        <strain evidence="4 5">YZ-8</strain>
    </source>
</reference>
<feature type="signal peptide" evidence="3">
    <location>
        <begin position="1"/>
        <end position="21"/>
    </location>
</feature>
<name>A0A494TL34_SPHPE</name>
<dbReference type="AlphaFoldDB" id="A0A494TL34"/>
<gene>
    <name evidence="4" type="ORF">D3Y57_11745</name>
</gene>
<evidence type="ECO:0008006" key="6">
    <source>
        <dbReference type="Google" id="ProtNLM"/>
    </source>
</evidence>
<evidence type="ECO:0000313" key="5">
    <source>
        <dbReference type="Proteomes" id="UP000276254"/>
    </source>
</evidence>
<evidence type="ECO:0000256" key="2">
    <source>
        <dbReference type="SAM" id="MobiDB-lite"/>
    </source>
</evidence>
<protein>
    <recommendedName>
        <fullName evidence="6">TolA-binding protein</fullName>
    </recommendedName>
</protein>
<dbReference type="SUPFAM" id="SSF48452">
    <property type="entry name" value="TPR-like"/>
    <property type="match status" value="1"/>
</dbReference>
<sequence>MRSKIWAAVALAGTLSWSPLAAQSNSGQSGSGSGPLDQRVGKLEKEMKAVQRSVFPGGAPVQPDIVGNTGPAIPAGNAASTPIVDLTARIDALEKSLASLTGQVEQTGYRGRQADEAIKRLEARLATLEGTGPAAATDETAPTAPLSPQSSVPTSLARPPAGVAKPAIAKADPTHRAAVAAVEMPSTGDAAEDDYTYGYRLYVAKLYPEAEAKLKEFVTKYPSHRRWSYAQNLLGRAYFDEGKPALASVAFYDNYQKAPKGERAAESLTWLGQSLTKLKKPADACKVYDELQDVYGARLAPDLKAKAAKGRADAKCSA</sequence>